<evidence type="ECO:0000256" key="5">
    <source>
        <dbReference type="ARBA" id="ARBA00012053"/>
    </source>
</evidence>
<dbReference type="EMBL" id="DXBS01000052">
    <property type="protein sequence ID" value="HIZ24327.1"/>
    <property type="molecule type" value="Genomic_DNA"/>
</dbReference>
<feature type="binding site" evidence="14">
    <location>
        <position position="120"/>
    </location>
    <ligand>
        <name>Zn(2+)</name>
        <dbReference type="ChEBI" id="CHEBI:29105"/>
        <note>catalytic</note>
    </ligand>
</feature>
<protein>
    <recommendedName>
        <fullName evidence="6 16">Delta-aminolevulinic acid dehydratase</fullName>
        <ecNumber evidence="5 16">4.2.1.24</ecNumber>
    </recommendedName>
</protein>
<comment type="function">
    <text evidence="10">Catalyzes an early step in the biosynthesis of tetrapyrroles. Binds two molecules of 5-aminolevulinate per subunit, each at a distinct site, and catalyzes their condensation to form porphobilinogen.</text>
</comment>
<feature type="binding site" evidence="13">
    <location>
        <position position="313"/>
    </location>
    <ligand>
        <name>5-aminolevulinate</name>
        <dbReference type="ChEBI" id="CHEBI:356416"/>
        <label>2</label>
    </ligand>
</feature>
<evidence type="ECO:0000256" key="1">
    <source>
        <dbReference type="ARBA" id="ARBA00001947"/>
    </source>
</evidence>
<sequence length="328" mass="35823">MQRLRRLRRSAAMRDLVAETQVRTGALIYPIFVIDGENIREEVPSMPGVYRYSVDRLEEIVDEMLACKIGGTMLFGVPAHKDDLGSEAYAEDGVVQRAIRRIKQLCAQKREALLVIADICLCEYTTHGHCGVLCGGDVDNDASLPLHAKAALAAVRAGADMVAPSSMMDGVVAAIREALDVNGFAATPIMGYSAKFASVFYSPFRDAADSAPQTGDRRGYQMDFRNGREALRELAADEAEGADILMVKPALAYLDVVHAARAQTRLPLAVYNVSGEYAMVKAAARAGMLDEKRAVTELLTAFFRAGADIVITYHALDWAHWQREHSAQ</sequence>
<keyword evidence="14" id="KW-0862">Zinc</keyword>
<comment type="pathway">
    <text evidence="2">Porphyrin-containing compound metabolism; protoporphyrin-IX biosynthesis; coproporphyrinogen-III from 5-aminolevulinate: step 1/4.</text>
</comment>
<feature type="binding site" evidence="13">
    <location>
        <position position="274"/>
    </location>
    <ligand>
        <name>5-aminolevulinate</name>
        <dbReference type="ChEBI" id="CHEBI:356416"/>
        <label>2</label>
    </ligand>
</feature>
<reference evidence="18" key="2">
    <citation type="submission" date="2021-04" db="EMBL/GenBank/DDBJ databases">
        <authorList>
            <person name="Gilroy R."/>
        </authorList>
    </citation>
    <scope>NUCLEOTIDE SEQUENCE</scope>
    <source>
        <strain evidence="18">CHK33-5263</strain>
    </source>
</reference>
<evidence type="ECO:0000256" key="11">
    <source>
        <dbReference type="ARBA" id="ARBA00047651"/>
    </source>
</evidence>
<name>A0A9D2DW18_9FIRM</name>
<feature type="binding site" evidence="14">
    <location>
        <position position="130"/>
    </location>
    <ligand>
        <name>Zn(2+)</name>
        <dbReference type="ChEBI" id="CHEBI:29105"/>
        <note>catalytic</note>
    </ligand>
</feature>
<dbReference type="GO" id="GO:0008270">
    <property type="term" value="F:zinc ion binding"/>
    <property type="evidence" value="ECO:0007669"/>
    <property type="project" value="TreeGrafter"/>
</dbReference>
<dbReference type="SUPFAM" id="SSF51569">
    <property type="entry name" value="Aldolase"/>
    <property type="match status" value="1"/>
</dbReference>
<comment type="catalytic activity">
    <reaction evidence="11 16">
        <text>2 5-aminolevulinate = porphobilinogen + 2 H2O + H(+)</text>
        <dbReference type="Rhea" id="RHEA:24064"/>
        <dbReference type="ChEBI" id="CHEBI:15377"/>
        <dbReference type="ChEBI" id="CHEBI:15378"/>
        <dbReference type="ChEBI" id="CHEBI:58126"/>
        <dbReference type="ChEBI" id="CHEBI:356416"/>
        <dbReference type="EC" id="4.2.1.24"/>
    </reaction>
</comment>
<evidence type="ECO:0000256" key="14">
    <source>
        <dbReference type="PIRSR" id="PIRSR001415-3"/>
    </source>
</evidence>
<evidence type="ECO:0000256" key="17">
    <source>
        <dbReference type="RuleBase" id="RU004161"/>
    </source>
</evidence>
<keyword evidence="14" id="KW-0479">Metal-binding</keyword>
<evidence type="ECO:0000256" key="13">
    <source>
        <dbReference type="PIRSR" id="PIRSR001415-2"/>
    </source>
</evidence>
<dbReference type="FunFam" id="3.20.20.70:FF:000019">
    <property type="entry name" value="Delta-aminolevulinic acid dehydratase"/>
    <property type="match status" value="1"/>
</dbReference>
<dbReference type="EC" id="4.2.1.24" evidence="5 16"/>
<dbReference type="GO" id="GO:0005829">
    <property type="term" value="C:cytosol"/>
    <property type="evidence" value="ECO:0007669"/>
    <property type="project" value="TreeGrafter"/>
</dbReference>
<dbReference type="AlphaFoldDB" id="A0A9D2DW18"/>
<dbReference type="InterPro" id="IPR013785">
    <property type="entry name" value="Aldolase_TIM"/>
</dbReference>
<dbReference type="PIRSF" id="PIRSF001415">
    <property type="entry name" value="Porphbilin_synth"/>
    <property type="match status" value="1"/>
</dbReference>
<evidence type="ECO:0000256" key="2">
    <source>
        <dbReference type="ARBA" id="ARBA00004694"/>
    </source>
</evidence>
<dbReference type="PANTHER" id="PTHR11458">
    <property type="entry name" value="DELTA-AMINOLEVULINIC ACID DEHYDRATASE"/>
    <property type="match status" value="1"/>
</dbReference>
<evidence type="ECO:0000256" key="12">
    <source>
        <dbReference type="PIRSR" id="PIRSR001415-1"/>
    </source>
</evidence>
<dbReference type="NCBIfam" id="NF006762">
    <property type="entry name" value="PRK09283.1"/>
    <property type="match status" value="1"/>
</dbReference>
<dbReference type="PANTHER" id="PTHR11458:SF0">
    <property type="entry name" value="DELTA-AMINOLEVULINIC ACID DEHYDRATASE"/>
    <property type="match status" value="1"/>
</dbReference>
<comment type="cofactor">
    <cofactor evidence="1">
        <name>Zn(2+)</name>
        <dbReference type="ChEBI" id="CHEBI:29105"/>
    </cofactor>
</comment>
<evidence type="ECO:0000313" key="18">
    <source>
        <dbReference type="EMBL" id="HIZ24327.1"/>
    </source>
</evidence>
<evidence type="ECO:0000256" key="4">
    <source>
        <dbReference type="ARBA" id="ARBA00011823"/>
    </source>
</evidence>
<keyword evidence="7" id="KW-0350">Heme biosynthesis</keyword>
<keyword evidence="9 16" id="KW-0627">Porphyrin biosynthesis</keyword>
<dbReference type="Gene3D" id="3.20.20.70">
    <property type="entry name" value="Aldolase class I"/>
    <property type="match status" value="1"/>
</dbReference>
<proteinExistence type="inferred from homology"/>
<comment type="similarity">
    <text evidence="3 17">Belongs to the ALAD family.</text>
</comment>
<feature type="binding site" evidence="13">
    <location>
        <position position="217"/>
    </location>
    <ligand>
        <name>5-aminolevulinate</name>
        <dbReference type="ChEBI" id="CHEBI:356416"/>
        <label>1</label>
    </ligand>
</feature>
<feature type="active site" description="Schiff-base intermediate with substrate" evidence="12">
    <location>
        <position position="195"/>
    </location>
</feature>
<evidence type="ECO:0000256" key="3">
    <source>
        <dbReference type="ARBA" id="ARBA00008055"/>
    </source>
</evidence>
<feature type="active site" description="Schiff-base intermediate with substrate" evidence="12">
    <location>
        <position position="248"/>
    </location>
</feature>
<dbReference type="Pfam" id="PF00490">
    <property type="entry name" value="ALAD"/>
    <property type="match status" value="1"/>
</dbReference>
<feature type="binding site" evidence="15">
    <location>
        <position position="233"/>
    </location>
    <ligand>
        <name>Mg(2+)</name>
        <dbReference type="ChEBI" id="CHEBI:18420"/>
    </ligand>
</feature>
<gene>
    <name evidence="18" type="primary">hemB</name>
    <name evidence="18" type="ORF">H9812_02480</name>
</gene>
<dbReference type="PRINTS" id="PR00144">
    <property type="entry name" value="DALDHYDRTASE"/>
</dbReference>
<dbReference type="SMART" id="SM01004">
    <property type="entry name" value="ALAD"/>
    <property type="match status" value="1"/>
</dbReference>
<dbReference type="GO" id="GO:0004655">
    <property type="term" value="F:porphobilinogen synthase activity"/>
    <property type="evidence" value="ECO:0007669"/>
    <property type="project" value="UniProtKB-EC"/>
</dbReference>
<comment type="caution">
    <text evidence="18">The sequence shown here is derived from an EMBL/GenBank/DDBJ whole genome shotgun (WGS) entry which is preliminary data.</text>
</comment>
<keyword evidence="8 16" id="KW-0456">Lyase</keyword>
<accession>A0A9D2DW18</accession>
<reference evidence="18" key="1">
    <citation type="journal article" date="2021" name="PeerJ">
        <title>Extensive microbial diversity within the chicken gut microbiome revealed by metagenomics and culture.</title>
        <authorList>
            <person name="Gilroy R."/>
            <person name="Ravi A."/>
            <person name="Getino M."/>
            <person name="Pursley I."/>
            <person name="Horton D.L."/>
            <person name="Alikhan N.F."/>
            <person name="Baker D."/>
            <person name="Gharbi K."/>
            <person name="Hall N."/>
            <person name="Watson M."/>
            <person name="Adriaenssens E.M."/>
            <person name="Foster-Nyarko E."/>
            <person name="Jarju S."/>
            <person name="Secka A."/>
            <person name="Antonio M."/>
            <person name="Oren A."/>
            <person name="Chaudhuri R.R."/>
            <person name="La Ragione R."/>
            <person name="Hildebrand F."/>
            <person name="Pallen M.J."/>
        </authorList>
    </citation>
    <scope>NUCLEOTIDE SEQUENCE</scope>
    <source>
        <strain evidence="18">CHK33-5263</strain>
    </source>
</reference>
<feature type="binding site" evidence="14">
    <location>
        <position position="122"/>
    </location>
    <ligand>
        <name>Zn(2+)</name>
        <dbReference type="ChEBI" id="CHEBI:29105"/>
        <note>catalytic</note>
    </ligand>
</feature>
<comment type="subunit">
    <text evidence="4 16">Homooctamer.</text>
</comment>
<evidence type="ECO:0000256" key="16">
    <source>
        <dbReference type="RuleBase" id="RU000515"/>
    </source>
</evidence>
<organism evidence="18 19">
    <name type="scientific">Candidatus Gallimonas intestinigallinarum</name>
    <dbReference type="NCBI Taxonomy" id="2838604"/>
    <lineage>
        <taxon>Bacteria</taxon>
        <taxon>Bacillati</taxon>
        <taxon>Bacillota</taxon>
        <taxon>Clostridia</taxon>
        <taxon>Candidatus Gallimonas</taxon>
    </lineage>
</organism>
<evidence type="ECO:0000313" key="19">
    <source>
        <dbReference type="Proteomes" id="UP000824044"/>
    </source>
</evidence>
<evidence type="ECO:0000256" key="7">
    <source>
        <dbReference type="ARBA" id="ARBA00023133"/>
    </source>
</evidence>
<evidence type="ECO:0000256" key="8">
    <source>
        <dbReference type="ARBA" id="ARBA00023239"/>
    </source>
</evidence>
<evidence type="ECO:0000256" key="6">
    <source>
        <dbReference type="ARBA" id="ARBA00020771"/>
    </source>
</evidence>
<dbReference type="GO" id="GO:0006783">
    <property type="term" value="P:heme biosynthetic process"/>
    <property type="evidence" value="ECO:0007669"/>
    <property type="project" value="UniProtKB-KW"/>
</dbReference>
<keyword evidence="15" id="KW-0460">Magnesium</keyword>
<feature type="binding site" evidence="13">
    <location>
        <position position="205"/>
    </location>
    <ligand>
        <name>5-aminolevulinate</name>
        <dbReference type="ChEBI" id="CHEBI:356416"/>
        <label>1</label>
    </ligand>
</feature>
<evidence type="ECO:0000256" key="9">
    <source>
        <dbReference type="ARBA" id="ARBA00023244"/>
    </source>
</evidence>
<evidence type="ECO:0000256" key="10">
    <source>
        <dbReference type="ARBA" id="ARBA00025628"/>
    </source>
</evidence>
<dbReference type="Proteomes" id="UP000824044">
    <property type="component" value="Unassembled WGS sequence"/>
</dbReference>
<dbReference type="PROSITE" id="PS00169">
    <property type="entry name" value="D_ALA_DEHYDRATASE"/>
    <property type="match status" value="1"/>
</dbReference>
<dbReference type="InterPro" id="IPR030656">
    <property type="entry name" value="ALAD_AS"/>
</dbReference>
<evidence type="ECO:0000256" key="15">
    <source>
        <dbReference type="PIRSR" id="PIRSR001415-5"/>
    </source>
</evidence>
<dbReference type="InterPro" id="IPR001731">
    <property type="entry name" value="ALAD"/>
</dbReference>
<dbReference type="CDD" id="cd00384">
    <property type="entry name" value="ALAD_PBGS"/>
    <property type="match status" value="1"/>
</dbReference>